<gene>
    <name evidence="1" type="ORF">SMACR_04701</name>
</gene>
<dbReference type="AlphaFoldDB" id="A0A8S8ZQI4"/>
<evidence type="ECO:0008006" key="3">
    <source>
        <dbReference type="Google" id="ProtNLM"/>
    </source>
</evidence>
<dbReference type="EMBL" id="NMPR01000058">
    <property type="protein sequence ID" value="KAA8632283.1"/>
    <property type="molecule type" value="Genomic_DNA"/>
</dbReference>
<protein>
    <recommendedName>
        <fullName evidence="3">Heterokaryon incompatibility domain-containing protein</fullName>
    </recommendedName>
</protein>
<comment type="caution">
    <text evidence="1">The sequence shown here is derived from an EMBL/GenBank/DDBJ whole genome shotgun (WGS) entry which is preliminary data.</text>
</comment>
<reference evidence="1 2" key="1">
    <citation type="submission" date="2017-07" db="EMBL/GenBank/DDBJ databases">
        <title>Genome sequence of the Sordaria macrospora wild type strain R19027.</title>
        <authorList>
            <person name="Nowrousian M."/>
            <person name="Teichert I."/>
            <person name="Kueck U."/>
        </authorList>
    </citation>
    <scope>NUCLEOTIDE SEQUENCE [LARGE SCALE GENOMIC DNA]</scope>
    <source>
        <strain evidence="1 2">R19027</strain>
        <tissue evidence="1">Mycelium</tissue>
    </source>
</reference>
<organism evidence="1 2">
    <name type="scientific">Sordaria macrospora</name>
    <dbReference type="NCBI Taxonomy" id="5147"/>
    <lineage>
        <taxon>Eukaryota</taxon>
        <taxon>Fungi</taxon>
        <taxon>Dikarya</taxon>
        <taxon>Ascomycota</taxon>
        <taxon>Pezizomycotina</taxon>
        <taxon>Sordariomycetes</taxon>
        <taxon>Sordariomycetidae</taxon>
        <taxon>Sordariales</taxon>
        <taxon>Sordariaceae</taxon>
        <taxon>Sordaria</taxon>
    </lineage>
</organism>
<accession>A0A8S8ZQI4</accession>
<evidence type="ECO:0000313" key="2">
    <source>
        <dbReference type="Proteomes" id="UP000433876"/>
    </source>
</evidence>
<dbReference type="VEuPathDB" id="FungiDB:SMAC_04701"/>
<dbReference type="PANTHER" id="PTHR24148">
    <property type="entry name" value="ANKYRIN REPEAT DOMAIN-CONTAINING PROTEIN 39 HOMOLOG-RELATED"/>
    <property type="match status" value="1"/>
</dbReference>
<dbReference type="InterPro" id="IPR052895">
    <property type="entry name" value="HetReg/Transcr_Mod"/>
</dbReference>
<evidence type="ECO:0000313" key="1">
    <source>
        <dbReference type="EMBL" id="KAA8632283.1"/>
    </source>
</evidence>
<sequence>MGEVYTWASKVWVWLGPTCPNITPRSSPTRHESDFRGERKVKRAIIGLKRAAKLRATPPGMPWIDSSMHGKQQGYGPRTTFQDALLASRSLARVFVRLWLRETFAQLKTYLIMCYACFTSAHASDLLETNDLEYLLDREWLHRAWTFQEIILASNPIILCGDESIT</sequence>
<name>A0A8S8ZQI4_SORMA</name>
<proteinExistence type="predicted"/>
<dbReference type="PANTHER" id="PTHR24148:SF64">
    <property type="entry name" value="HETEROKARYON INCOMPATIBILITY DOMAIN-CONTAINING PROTEIN"/>
    <property type="match status" value="1"/>
</dbReference>
<dbReference type="Proteomes" id="UP000433876">
    <property type="component" value="Unassembled WGS sequence"/>
</dbReference>